<evidence type="ECO:0000256" key="1">
    <source>
        <dbReference type="SAM" id="MobiDB-lite"/>
    </source>
</evidence>
<gene>
    <name evidence="2" type="ORF">AYI68_g3907</name>
</gene>
<evidence type="ECO:0000313" key="2">
    <source>
        <dbReference type="EMBL" id="OLY81979.1"/>
    </source>
</evidence>
<protein>
    <submittedName>
        <fullName evidence="2">Uncharacterized protein</fullName>
    </submittedName>
</protein>
<name>A0A1R0GYL9_9FUNG</name>
<accession>A0A1R0GYL9</accession>
<feature type="compositionally biased region" description="Basic and acidic residues" evidence="1">
    <location>
        <begin position="40"/>
        <end position="121"/>
    </location>
</feature>
<organism evidence="2 3">
    <name type="scientific">Smittium mucronatum</name>
    <dbReference type="NCBI Taxonomy" id="133383"/>
    <lineage>
        <taxon>Eukaryota</taxon>
        <taxon>Fungi</taxon>
        <taxon>Fungi incertae sedis</taxon>
        <taxon>Zoopagomycota</taxon>
        <taxon>Kickxellomycotina</taxon>
        <taxon>Harpellomycetes</taxon>
        <taxon>Harpellales</taxon>
        <taxon>Legeriomycetaceae</taxon>
        <taxon>Smittium</taxon>
    </lineage>
</organism>
<feature type="region of interest" description="Disordered" evidence="1">
    <location>
        <begin position="1"/>
        <end position="129"/>
    </location>
</feature>
<dbReference type="EMBL" id="LSSL01002027">
    <property type="protein sequence ID" value="OLY81979.1"/>
    <property type="molecule type" value="Genomic_DNA"/>
</dbReference>
<feature type="non-terminal residue" evidence="2">
    <location>
        <position position="1"/>
    </location>
</feature>
<feature type="compositionally biased region" description="Basic and acidic residues" evidence="1">
    <location>
        <begin position="1"/>
        <end position="17"/>
    </location>
</feature>
<comment type="caution">
    <text evidence="2">The sequence shown here is derived from an EMBL/GenBank/DDBJ whole genome shotgun (WGS) entry which is preliminary data.</text>
</comment>
<evidence type="ECO:0000313" key="3">
    <source>
        <dbReference type="Proteomes" id="UP000187455"/>
    </source>
</evidence>
<keyword evidence="3" id="KW-1185">Reference proteome</keyword>
<dbReference type="Proteomes" id="UP000187455">
    <property type="component" value="Unassembled WGS sequence"/>
</dbReference>
<dbReference type="AlphaFoldDB" id="A0A1R0GYL9"/>
<proteinExistence type="predicted"/>
<reference evidence="2 3" key="1">
    <citation type="journal article" date="2016" name="Mol. Biol. Evol.">
        <title>Genome-Wide Survey of Gut Fungi (Harpellales) Reveals the First Horizontally Transferred Ubiquitin Gene from a Mosquito Host.</title>
        <authorList>
            <person name="Wang Y."/>
            <person name="White M.M."/>
            <person name="Kvist S."/>
            <person name="Moncalvo J.M."/>
        </authorList>
    </citation>
    <scope>NUCLEOTIDE SEQUENCE [LARGE SCALE GENOMIC DNA]</scope>
    <source>
        <strain evidence="2 3">ALG-7-W6</strain>
    </source>
</reference>
<sequence>EEDRSSSKTSPEHEIHHSSNKPSSKHEEDRSSSKYSSNNEEGHSSSKTSPEHEIHHSSSKYSSEHEEDHSSEEKNSEHEEEHTSNKTSSEHEEDRSSSKASTKHDEGHSSKKISSGHEVHHSSNKVSSKLGSYLSSRSFESLTTKKAHHSTSYSSSKIHSSFSHTVEASSRFSSFIHENGSVETDSSPFLSLNHHHSKSETESLVEKLTKISGVSIFTSTYSMASLAHTPKTSAFVTSEFSSKPVYSHYYHNYESKKFISHSSRNIFSSRSFVSHLSKESSRGTLFTCTKGFINSTPTKSQVCSRSQLFSNEPLLSISRLPCDISTEKIVSKFTNKQKYNVYTSSECYSQHYLPIFNSNFHPTLPTKALDSIPEHIPSSSEINVKEITPISHHNQKSISNEEYYNHNSLKTMDAHTCHQDSEAESRHDTHQVTYFNNPRSKRAKCIENSNSFHFITCFEHGSKVFTKYDEHGVSKTEALHKIKESIIILSATQESHHVHPTSGDNAIRDGSVCYLNPQSCLHIFQQSNPPTSNKTPCTKNIFTVTNPCESDIVYTKKIDSEKIGHHRTLSSVIDLKLTRTVSIPKINTFPHIYNSCTHITTPILTTNRRCRENTDYFLDIESKNTIEYYCVCSSDLSESINEAYQKLTADINSEKSWNSMLFKPNLIKIKNSESGDSISEYTDYYKALDDPILKCKNIRNKRISHKVCSCYPMDKKHYFLKEIHEELYNINKSAYNNSKYPKSENMNY</sequence>